<dbReference type="InterPro" id="IPR009936">
    <property type="entry name" value="DUF1468"/>
</dbReference>
<feature type="domain" description="DUF1468" evidence="2">
    <location>
        <begin position="8"/>
        <end position="147"/>
    </location>
</feature>
<comment type="caution">
    <text evidence="3">The sequence shown here is derived from an EMBL/GenBank/DDBJ whole genome shotgun (WGS) entry which is preliminary data.</text>
</comment>
<keyword evidence="4" id="KW-1185">Reference proteome</keyword>
<dbReference type="Proteomes" id="UP001559025">
    <property type="component" value="Unassembled WGS sequence"/>
</dbReference>
<dbReference type="RefSeq" id="WP_368805226.1">
    <property type="nucleotide sequence ID" value="NZ_JAZHFV010000016.1"/>
</dbReference>
<name>A0ABV3X1E5_9HYPH</name>
<evidence type="ECO:0000313" key="4">
    <source>
        <dbReference type="Proteomes" id="UP001559025"/>
    </source>
</evidence>
<evidence type="ECO:0000313" key="3">
    <source>
        <dbReference type="EMBL" id="MEX4010565.1"/>
    </source>
</evidence>
<feature type="transmembrane region" description="Helical" evidence="1">
    <location>
        <begin position="33"/>
        <end position="56"/>
    </location>
</feature>
<proteinExistence type="predicted"/>
<feature type="transmembrane region" description="Helical" evidence="1">
    <location>
        <begin position="77"/>
        <end position="95"/>
    </location>
</feature>
<evidence type="ECO:0000259" key="2">
    <source>
        <dbReference type="Pfam" id="PF07331"/>
    </source>
</evidence>
<keyword evidence="1" id="KW-1133">Transmembrane helix</keyword>
<keyword evidence="1" id="KW-0812">Transmembrane</keyword>
<protein>
    <submittedName>
        <fullName evidence="3">Tripartite tricarboxylate transporter TctB family protein</fullName>
    </submittedName>
</protein>
<gene>
    <name evidence="3" type="ORF">V1479_24975</name>
</gene>
<evidence type="ECO:0000256" key="1">
    <source>
        <dbReference type="SAM" id="Phobius"/>
    </source>
</evidence>
<feature type="transmembrane region" description="Helical" evidence="1">
    <location>
        <begin position="101"/>
        <end position="117"/>
    </location>
</feature>
<accession>A0ABV3X1E5</accession>
<reference evidence="3 4" key="1">
    <citation type="submission" date="2024-01" db="EMBL/GenBank/DDBJ databases">
        <title>New evidence supports the origin of RcGTA from prophage.</title>
        <authorList>
            <person name="Xu Y."/>
            <person name="Liu B."/>
            <person name="Chen F."/>
        </authorList>
    </citation>
    <scope>NUCLEOTIDE SEQUENCE [LARGE SCALE GENOMIC DNA]</scope>
    <source>
        <strain evidence="3 4">CBW1107-2</strain>
    </source>
</reference>
<feature type="transmembrane region" description="Helical" evidence="1">
    <location>
        <begin position="124"/>
        <end position="146"/>
    </location>
</feature>
<dbReference type="EMBL" id="JAZHFV010000016">
    <property type="protein sequence ID" value="MEX4010565.1"/>
    <property type="molecule type" value="Genomic_DNA"/>
</dbReference>
<organism evidence="3 4">
    <name type="scientific">Neoaquamicrobium sediminum</name>
    <dbReference type="NCBI Taxonomy" id="1849104"/>
    <lineage>
        <taxon>Bacteria</taxon>
        <taxon>Pseudomonadati</taxon>
        <taxon>Pseudomonadota</taxon>
        <taxon>Alphaproteobacteria</taxon>
        <taxon>Hyphomicrobiales</taxon>
        <taxon>Phyllobacteriaceae</taxon>
        <taxon>Neoaquamicrobium</taxon>
    </lineage>
</organism>
<dbReference type="Pfam" id="PF07331">
    <property type="entry name" value="TctB"/>
    <property type="match status" value="1"/>
</dbReference>
<keyword evidence="1" id="KW-0472">Membrane</keyword>
<sequence length="156" mass="17389">MRFSDTMLGAMLLVFGLAVGIYSQTFPAIPGQRYGAAAFPTAIAIGFVGCGLLLLVRGFRAAPFPLITRTEWTRKPGAMPAILVTILCVVAYIFFARHLGFIPISIMILIVLFRMLRVPWWQTLMFAFAAAFVCDFVFRSILLVPLPQGFMPRLPW</sequence>